<keyword evidence="3" id="KW-1185">Reference proteome</keyword>
<feature type="transmembrane region" description="Helical" evidence="1">
    <location>
        <begin position="15"/>
        <end position="41"/>
    </location>
</feature>
<organism evidence="2 3">
    <name type="scientific">Clostridium grantii DSM 8605</name>
    <dbReference type="NCBI Taxonomy" id="1121316"/>
    <lineage>
        <taxon>Bacteria</taxon>
        <taxon>Bacillati</taxon>
        <taxon>Bacillota</taxon>
        <taxon>Clostridia</taxon>
        <taxon>Eubacteriales</taxon>
        <taxon>Clostridiaceae</taxon>
        <taxon>Clostridium</taxon>
    </lineage>
</organism>
<evidence type="ECO:0000313" key="2">
    <source>
        <dbReference type="EMBL" id="SHH66469.1"/>
    </source>
</evidence>
<dbReference type="Proteomes" id="UP000184447">
    <property type="component" value="Unassembled WGS sequence"/>
</dbReference>
<proteinExistence type="predicted"/>
<reference evidence="2 3" key="1">
    <citation type="submission" date="2016-11" db="EMBL/GenBank/DDBJ databases">
        <authorList>
            <person name="Jaros S."/>
            <person name="Januszkiewicz K."/>
            <person name="Wedrychowicz H."/>
        </authorList>
    </citation>
    <scope>NUCLEOTIDE SEQUENCE [LARGE SCALE GENOMIC DNA]</scope>
    <source>
        <strain evidence="2 3">DSM 8605</strain>
    </source>
</reference>
<evidence type="ECO:0000313" key="3">
    <source>
        <dbReference type="Proteomes" id="UP000184447"/>
    </source>
</evidence>
<gene>
    <name evidence="2" type="ORF">SAMN02745207_01900</name>
</gene>
<protein>
    <recommendedName>
        <fullName evidence="4">DUF4190 domain-containing protein</fullName>
    </recommendedName>
</protein>
<evidence type="ECO:0008006" key="4">
    <source>
        <dbReference type="Google" id="ProtNLM"/>
    </source>
</evidence>
<dbReference type="AlphaFoldDB" id="A0A1M5UU00"/>
<accession>A0A1M5UU00</accession>
<keyword evidence="1" id="KW-0812">Transmembrane</keyword>
<keyword evidence="1" id="KW-0472">Membrane</keyword>
<evidence type="ECO:0000256" key="1">
    <source>
        <dbReference type="SAM" id="Phobius"/>
    </source>
</evidence>
<name>A0A1M5UU00_9CLOT</name>
<dbReference type="EMBL" id="FQXM01000009">
    <property type="protein sequence ID" value="SHH66469.1"/>
    <property type="molecule type" value="Genomic_DNA"/>
</dbReference>
<sequence>MEETVVQVKNSKSPLVLGILSAIFWLIPIIGVPVSIAGIIVSVKKSKSEKGGFSKAGIILSIIGLVLSIGNIALGAYIVSTTL</sequence>
<dbReference type="RefSeq" id="WP_073338203.1">
    <property type="nucleotide sequence ID" value="NZ_FQXM01000009.1"/>
</dbReference>
<keyword evidence="1" id="KW-1133">Transmembrane helix</keyword>
<feature type="transmembrane region" description="Helical" evidence="1">
    <location>
        <begin position="53"/>
        <end position="79"/>
    </location>
</feature>